<dbReference type="InterPro" id="IPR036420">
    <property type="entry name" value="BRCT_dom_sf"/>
</dbReference>
<evidence type="ECO:0000256" key="2">
    <source>
        <dbReference type="ARBA" id="ARBA00022598"/>
    </source>
</evidence>
<dbReference type="Gene3D" id="3.30.1490.70">
    <property type="match status" value="1"/>
</dbReference>
<dbReference type="EMBL" id="FPHZ01000012">
    <property type="protein sequence ID" value="SFV87434.1"/>
    <property type="molecule type" value="Genomic_DNA"/>
</dbReference>
<dbReference type="SUPFAM" id="SSF47781">
    <property type="entry name" value="RuvA domain 2-like"/>
    <property type="match status" value="1"/>
</dbReference>
<keyword evidence="2 9" id="KW-0436">Ligase</keyword>
<evidence type="ECO:0000259" key="8">
    <source>
        <dbReference type="PROSITE" id="PS50172"/>
    </source>
</evidence>
<reference evidence="9" key="1">
    <citation type="submission" date="2016-10" db="EMBL/GenBank/DDBJ databases">
        <authorList>
            <person name="de Groot N.N."/>
        </authorList>
    </citation>
    <scope>NUCLEOTIDE SEQUENCE</scope>
</reference>
<sequence>MALSSIVINQIIQQEILLDDLSDEDLAQFCQAANLAYRSGNPIISDKDYDFIYLSALKERLPNHPLFQSIESEGQGFSEEKVLLPEVMLSTDKAYSWEEISKWIERIQKSATIIGKGYDEIQIKATPKLDGFAGYDDGTHLYTRGDGKKGSDITRVFERGLQVYNGAERGQGAGEIVVKKSYFKSYLSKDFEYPRNFQASLIKEKELDELAKQAIADKAALFVPFNQLPIWSGNINELTARFDVIVRETLREIDFDVDGVVFEVTNETLKTEMGANRKFHRWQVAFKENIDKAEVKVLSVTPQVGRTGKITPVAELEPTLLSGATIHRATGHHYGLVKTQGLGSGSVIELTRSGLVIPKINKVLKPAATDIPEVCPSCGNQLQWESDFLMCLNHHLCPAQTIGRIEWFFKILANNDGFGIATIEKLYEQGVRKISEIYALDVERLMGMGFGEKTSSNLINQLKRSSTEQIEDWRFLAAFGVVRLGLGNCENLLKSCSLKAVFDLDIEQIADIEGFAELTAQAIVDGLSGIKSEFDLLNQQNFNLEPTILKKDLVDFTHKLNGKKVVFTGKMQGSRDKMKKYAKSIGIQVATSVSAKTNYLVIGEKVGQKKIEDAEKFGVEVLSEADYFTIIEN</sequence>
<evidence type="ECO:0000313" key="9">
    <source>
        <dbReference type="EMBL" id="SFV87434.1"/>
    </source>
</evidence>
<accession>A0A1W1E0D0</accession>
<keyword evidence="3" id="KW-0235">DNA replication</keyword>
<dbReference type="Pfam" id="PF01653">
    <property type="entry name" value="DNA_ligase_aden"/>
    <property type="match status" value="1"/>
</dbReference>
<dbReference type="Pfam" id="PF00533">
    <property type="entry name" value="BRCT"/>
    <property type="match status" value="1"/>
</dbReference>
<dbReference type="GO" id="GO:0006260">
    <property type="term" value="P:DNA replication"/>
    <property type="evidence" value="ECO:0007669"/>
    <property type="project" value="UniProtKB-KW"/>
</dbReference>
<dbReference type="Pfam" id="PF14520">
    <property type="entry name" value="HHH_5"/>
    <property type="match status" value="1"/>
</dbReference>
<dbReference type="GO" id="GO:0003911">
    <property type="term" value="F:DNA ligase (NAD+) activity"/>
    <property type="evidence" value="ECO:0007669"/>
    <property type="project" value="UniProtKB-EC"/>
</dbReference>
<gene>
    <name evidence="9" type="ORF">MNB_SUP05-SYMBIONT-5-216</name>
</gene>
<evidence type="ECO:0000256" key="4">
    <source>
        <dbReference type="ARBA" id="ARBA00022723"/>
    </source>
</evidence>
<evidence type="ECO:0000256" key="3">
    <source>
        <dbReference type="ARBA" id="ARBA00022705"/>
    </source>
</evidence>
<dbReference type="SMART" id="SM00532">
    <property type="entry name" value="LIGANc"/>
    <property type="match status" value="1"/>
</dbReference>
<dbReference type="PIRSF" id="PIRSF001604">
    <property type="entry name" value="LigA"/>
    <property type="match status" value="1"/>
</dbReference>
<evidence type="ECO:0000256" key="5">
    <source>
        <dbReference type="ARBA" id="ARBA00022833"/>
    </source>
</evidence>
<protein>
    <recommendedName>
        <fullName evidence="1">DNA ligase (NAD(+))</fullName>
        <ecNumber evidence="1">6.5.1.2</ecNumber>
    </recommendedName>
</protein>
<dbReference type="Gene3D" id="2.40.50.140">
    <property type="entry name" value="Nucleic acid-binding proteins"/>
    <property type="match status" value="1"/>
</dbReference>
<evidence type="ECO:0000256" key="1">
    <source>
        <dbReference type="ARBA" id="ARBA00012722"/>
    </source>
</evidence>
<dbReference type="InterPro" id="IPR001357">
    <property type="entry name" value="BRCT_dom"/>
</dbReference>
<organism evidence="9">
    <name type="scientific">hydrothermal vent metagenome</name>
    <dbReference type="NCBI Taxonomy" id="652676"/>
    <lineage>
        <taxon>unclassified sequences</taxon>
        <taxon>metagenomes</taxon>
        <taxon>ecological metagenomes</taxon>
    </lineage>
</organism>
<dbReference type="SUPFAM" id="SSF50249">
    <property type="entry name" value="Nucleic acid-binding proteins"/>
    <property type="match status" value="1"/>
</dbReference>
<dbReference type="Pfam" id="PF03120">
    <property type="entry name" value="OB_DNA_ligase"/>
    <property type="match status" value="1"/>
</dbReference>
<dbReference type="CDD" id="cd17748">
    <property type="entry name" value="BRCT_DNA_ligase_like"/>
    <property type="match status" value="1"/>
</dbReference>
<dbReference type="HAMAP" id="MF_01588">
    <property type="entry name" value="DNA_ligase_A"/>
    <property type="match status" value="1"/>
</dbReference>
<dbReference type="InterPro" id="IPR013839">
    <property type="entry name" value="DNAligase_adenylation"/>
</dbReference>
<dbReference type="GO" id="GO:0006281">
    <property type="term" value="P:DNA repair"/>
    <property type="evidence" value="ECO:0007669"/>
    <property type="project" value="InterPro"/>
</dbReference>
<dbReference type="GO" id="GO:0046872">
    <property type="term" value="F:metal ion binding"/>
    <property type="evidence" value="ECO:0007669"/>
    <property type="project" value="UniProtKB-KW"/>
</dbReference>
<evidence type="ECO:0000256" key="6">
    <source>
        <dbReference type="ARBA" id="ARBA00023027"/>
    </source>
</evidence>
<keyword evidence="6" id="KW-0520">NAD</keyword>
<dbReference type="AlphaFoldDB" id="A0A1W1E0D0"/>
<dbReference type="InterPro" id="IPR004150">
    <property type="entry name" value="NAD_DNA_ligase_OB"/>
</dbReference>
<feature type="domain" description="BRCT" evidence="8">
    <location>
        <begin position="555"/>
        <end position="633"/>
    </location>
</feature>
<dbReference type="Gene3D" id="3.30.470.30">
    <property type="entry name" value="DNA ligase/mRNA capping enzyme"/>
    <property type="match status" value="1"/>
</dbReference>
<dbReference type="SUPFAM" id="SSF56091">
    <property type="entry name" value="DNA ligase/mRNA capping enzyme, catalytic domain"/>
    <property type="match status" value="1"/>
</dbReference>
<dbReference type="PROSITE" id="PS50172">
    <property type="entry name" value="BRCT"/>
    <property type="match status" value="1"/>
</dbReference>
<keyword evidence="5" id="KW-0862">Zinc</keyword>
<dbReference type="InterPro" id="IPR013840">
    <property type="entry name" value="DNAligase_N"/>
</dbReference>
<dbReference type="InterPro" id="IPR001679">
    <property type="entry name" value="DNA_ligase"/>
</dbReference>
<dbReference type="EC" id="6.5.1.2" evidence="1"/>
<dbReference type="Gene3D" id="3.40.50.10190">
    <property type="entry name" value="BRCT domain"/>
    <property type="match status" value="1"/>
</dbReference>
<dbReference type="Gene3D" id="1.10.150.20">
    <property type="entry name" value="5' to 3' exonuclease, C-terminal subdomain"/>
    <property type="match status" value="1"/>
</dbReference>
<keyword evidence="4" id="KW-0479">Metal-binding</keyword>
<name>A0A1W1E0D0_9ZZZZ</name>
<dbReference type="InterPro" id="IPR012340">
    <property type="entry name" value="NA-bd_OB-fold"/>
</dbReference>
<evidence type="ECO:0000256" key="7">
    <source>
        <dbReference type="ARBA" id="ARBA00034005"/>
    </source>
</evidence>
<comment type="catalytic activity">
    <reaction evidence="7">
        <text>NAD(+) + (deoxyribonucleotide)n-3'-hydroxyl + 5'-phospho-(deoxyribonucleotide)m = (deoxyribonucleotide)n+m + AMP + beta-nicotinamide D-nucleotide.</text>
        <dbReference type="EC" id="6.5.1.2"/>
    </reaction>
</comment>
<dbReference type="InterPro" id="IPR010994">
    <property type="entry name" value="RuvA_2-like"/>
</dbReference>
<proteinExistence type="inferred from homology"/>
<dbReference type="SUPFAM" id="SSF52113">
    <property type="entry name" value="BRCT domain"/>
    <property type="match status" value="1"/>
</dbReference>